<sequence length="543" mass="62133">MASHRLKVPERHYSDAYLLYRPAWLARPRGFINFKEKEAQEFNDLIDAFIPKDVRHWDCREDDWVFSYAETVLRVTNRSDQESCSIFVSSRRLPRDVVEVMSRDLQCMLDREFAKISGVLDFATLLLRLVEAASAHLLAWREEVRSTKLGLKPNNKVWQHGWDANYVSDWKSILDNPFGLNLDSIADTAHHILGMTPKTICAGIPSNFRILHVESILRKNLAGRFVECQETMRKHLLGRPYDELRACVPRYIGKSIFSGTTKADLVEHLVRPRLTFHGTMKRYVASIVRYGFLKPGQNIGKTSEVVAVRCGNTYGRGIYSSPNPEFSLSYVGSSATAVNSSDVPSVRLIVCATIMGRAVTLRRDDDWRLHDYPYPNSDSHVGNNELEYIVFKASQILPCYVVHLDWGSEEARRALENVPQSSNVWAETRARKPNTRHPRLEKQILYPGDKVRLQAAKQAAAAKWFPFGYGSAKGNSFKIEEIGEVSDDEENYGDYQQQAMQKFEGTEYQEEETGTGGHSGQYWFDEYYLERTTQLHVKISPDD</sequence>
<reference evidence="2" key="1">
    <citation type="journal article" date="2014" name="BMC Genomics">
        <title>Genome characteristics reveal the impact of lichenization on lichen-forming fungus Endocarpon pusillum Hedwig (Verrucariales, Ascomycota).</title>
        <authorList>
            <person name="Wang Y.-Y."/>
            <person name="Liu B."/>
            <person name="Zhang X.-Y."/>
            <person name="Zhou Q.-M."/>
            <person name="Zhang T."/>
            <person name="Li H."/>
            <person name="Yu Y.-F."/>
            <person name="Zhang X.-L."/>
            <person name="Hao X.-Y."/>
            <person name="Wang M."/>
            <person name="Wang L."/>
            <person name="Wei J.-C."/>
        </authorList>
    </citation>
    <scope>NUCLEOTIDE SEQUENCE [LARGE SCALE GENOMIC DNA]</scope>
    <source>
        <strain evidence="2">Z07020 / HMAS-L-300199</strain>
    </source>
</reference>
<dbReference type="AlphaFoldDB" id="U1I1Q6"/>
<proteinExistence type="predicted"/>
<organism evidence="1 2">
    <name type="scientific">Endocarpon pusillum (strain Z07020 / HMAS-L-300199)</name>
    <name type="common">Lichen-forming fungus</name>
    <dbReference type="NCBI Taxonomy" id="1263415"/>
    <lineage>
        <taxon>Eukaryota</taxon>
        <taxon>Fungi</taxon>
        <taxon>Dikarya</taxon>
        <taxon>Ascomycota</taxon>
        <taxon>Pezizomycotina</taxon>
        <taxon>Eurotiomycetes</taxon>
        <taxon>Chaetothyriomycetidae</taxon>
        <taxon>Verrucariales</taxon>
        <taxon>Verrucariaceae</taxon>
        <taxon>Endocarpon</taxon>
    </lineage>
</organism>
<dbReference type="RefSeq" id="XP_007786718.1">
    <property type="nucleotide sequence ID" value="XM_007788528.1"/>
</dbReference>
<dbReference type="Proteomes" id="UP000019373">
    <property type="component" value="Unassembled WGS sequence"/>
</dbReference>
<evidence type="ECO:0000313" key="1">
    <source>
        <dbReference type="EMBL" id="ERF75869.1"/>
    </source>
</evidence>
<dbReference type="Gene3D" id="3.90.228.10">
    <property type="match status" value="1"/>
</dbReference>
<dbReference type="HOGENOM" id="CLU_529054_0_0_1"/>
<dbReference type="eggNOG" id="ENOG502SFWD">
    <property type="taxonomic scope" value="Eukaryota"/>
</dbReference>
<keyword evidence="2" id="KW-1185">Reference proteome</keyword>
<accession>U1I1Q6</accession>
<dbReference type="SUPFAM" id="SSF56399">
    <property type="entry name" value="ADP-ribosylation"/>
    <property type="match status" value="1"/>
</dbReference>
<name>U1I1Q6_ENDPU</name>
<gene>
    <name evidence="1" type="ORF">EPUS_01235</name>
</gene>
<dbReference type="OrthoDB" id="10256774at2759"/>
<evidence type="ECO:0000313" key="2">
    <source>
        <dbReference type="Proteomes" id="UP000019373"/>
    </source>
</evidence>
<dbReference type="EMBL" id="KE720795">
    <property type="protein sequence ID" value="ERF75869.1"/>
    <property type="molecule type" value="Genomic_DNA"/>
</dbReference>
<dbReference type="GeneID" id="19236293"/>
<protein>
    <recommendedName>
        <fullName evidence="3">PARP catalytic domain-containing protein</fullName>
    </recommendedName>
</protein>
<evidence type="ECO:0008006" key="3">
    <source>
        <dbReference type="Google" id="ProtNLM"/>
    </source>
</evidence>